<dbReference type="SUPFAM" id="SSF53448">
    <property type="entry name" value="Nucleotide-diphospho-sugar transferases"/>
    <property type="match status" value="1"/>
</dbReference>
<gene>
    <name evidence="1" type="ORF">HMPREF1052_1025</name>
</gene>
<dbReference type="RefSeq" id="WP_005758452.1">
    <property type="nucleotide sequence ID" value="NZ_AJSX01000004.1"/>
</dbReference>
<evidence type="ECO:0000313" key="2">
    <source>
        <dbReference type="Proteomes" id="UP000006457"/>
    </source>
</evidence>
<dbReference type="AlphaFoldDB" id="I3DJE1"/>
<dbReference type="eggNOG" id="COG1442">
    <property type="taxonomic scope" value="Bacteria"/>
</dbReference>
<organism evidence="1 2">
    <name type="scientific">Pasteurella bettyae CCUG 2042</name>
    <dbReference type="NCBI Taxonomy" id="1095749"/>
    <lineage>
        <taxon>Bacteria</taxon>
        <taxon>Pseudomonadati</taxon>
        <taxon>Pseudomonadota</taxon>
        <taxon>Gammaproteobacteria</taxon>
        <taxon>Pasteurellales</taxon>
        <taxon>Pasteurellaceae</taxon>
        <taxon>Pasteurella</taxon>
    </lineage>
</organism>
<reference evidence="1 2" key="1">
    <citation type="submission" date="2012-03" db="EMBL/GenBank/DDBJ databases">
        <authorList>
            <person name="Harkins D.M."/>
            <person name="Madupu R."/>
            <person name="Durkin A.S."/>
            <person name="Torralba M."/>
            <person name="Methe B."/>
            <person name="Sutton G.G."/>
            <person name="Nelson K.E."/>
        </authorList>
    </citation>
    <scope>NUCLEOTIDE SEQUENCE [LARGE SCALE GENOMIC DNA]</scope>
    <source>
        <strain evidence="1 2">CCUG 2042</strain>
    </source>
</reference>
<accession>I3DJE1</accession>
<dbReference type="InterPro" id="IPR029044">
    <property type="entry name" value="Nucleotide-diphossugar_trans"/>
</dbReference>
<comment type="caution">
    <text evidence="1">The sequence shown here is derived from an EMBL/GenBank/DDBJ whole genome shotgun (WGS) entry which is preliminary data.</text>
</comment>
<name>I3DJE1_9PAST</name>
<protein>
    <recommendedName>
        <fullName evidence="3">Glycosyltransferase family 8</fullName>
    </recommendedName>
</protein>
<proteinExistence type="predicted"/>
<dbReference type="OrthoDB" id="850028at2"/>
<dbReference type="Proteomes" id="UP000006457">
    <property type="component" value="Unassembled WGS sequence"/>
</dbReference>
<keyword evidence="2" id="KW-1185">Reference proteome</keyword>
<sequence length="289" mass="33986">MNLVLLTFGERLENHYQACFSILSFLKDPNIKNVIIVTDRADFYQFLNGQVKFIHINQQTIKEWQGKYQFFWRIKIKALEIVQQHYPEQNLLYIDSDTFLASNLDKMYIALNQGQTFMHKAEYTLGSQANNTIKKMYQSLNGQTFANIPLNEHSMMWNAGVIALPANKAKEIIQLTLQLCDEICATNCTRRLVKQFSFSIALNHQVQLQACDNLIGHYWSNKEEWNEMIAKFFVNGYLQNMSLEEAINQLRDFDWNCLPIHKKQRNTKTRLIKLIDHLFPAKNIQYFSK</sequence>
<dbReference type="PATRIC" id="fig|1095749.3.peg.45"/>
<dbReference type="EMBL" id="AJSX01000004">
    <property type="protein sequence ID" value="EIJ71834.1"/>
    <property type="molecule type" value="Genomic_DNA"/>
</dbReference>
<evidence type="ECO:0000313" key="1">
    <source>
        <dbReference type="EMBL" id="EIJ71834.1"/>
    </source>
</evidence>
<evidence type="ECO:0008006" key="3">
    <source>
        <dbReference type="Google" id="ProtNLM"/>
    </source>
</evidence>